<dbReference type="NCBIfam" id="TIGR01727">
    <property type="entry name" value="oligo_HPY"/>
    <property type="match status" value="1"/>
</dbReference>
<evidence type="ECO:0000259" key="6">
    <source>
        <dbReference type="Pfam" id="PF08352"/>
    </source>
</evidence>
<sequence length="206" mass="22321">MGGLDPAAAERYPHEFSGGQRQRICIARAVALEPRLLVCDEAVSALDVSVQSQILNLISELRTALGLTCVFIAHDLTVVKYISDTVMVMYLGQAVEIGPVDAIFRNPLHPYTKALLAAIPIPDPEAPRNEHPLEGEMPSPEHPPSGCAFHPRCAFAMDICRAAEPVLHAPSTIGIPAHRVACHLHIEVEQPISQEVNSDRAVCFPS</sequence>
<dbReference type="EMBL" id="MLJW01001439">
    <property type="protein sequence ID" value="OIQ78243.1"/>
    <property type="molecule type" value="Genomic_DNA"/>
</dbReference>
<dbReference type="GO" id="GO:0005524">
    <property type="term" value="F:ATP binding"/>
    <property type="evidence" value="ECO:0007669"/>
    <property type="project" value="UniProtKB-KW"/>
</dbReference>
<dbReference type="Pfam" id="PF08352">
    <property type="entry name" value="oligo_HPY"/>
    <property type="match status" value="1"/>
</dbReference>
<organism evidence="7">
    <name type="scientific">mine drainage metagenome</name>
    <dbReference type="NCBI Taxonomy" id="410659"/>
    <lineage>
        <taxon>unclassified sequences</taxon>
        <taxon>metagenomes</taxon>
        <taxon>ecological metagenomes</taxon>
    </lineage>
</organism>
<comment type="caution">
    <text evidence="7">The sequence shown here is derived from an EMBL/GenBank/DDBJ whole genome shotgun (WGS) entry which is preliminary data.</text>
</comment>
<evidence type="ECO:0000313" key="7">
    <source>
        <dbReference type="EMBL" id="OIQ78243.1"/>
    </source>
</evidence>
<dbReference type="InterPro" id="IPR003439">
    <property type="entry name" value="ABC_transporter-like_ATP-bd"/>
</dbReference>
<protein>
    <submittedName>
        <fullName evidence="7">Oligopeptide transport ATP-binding protein OppF</fullName>
    </submittedName>
</protein>
<dbReference type="PANTHER" id="PTHR43776:SF7">
    <property type="entry name" value="D,D-DIPEPTIDE TRANSPORT ATP-BINDING PROTEIN DDPF-RELATED"/>
    <property type="match status" value="1"/>
</dbReference>
<accession>A0A1J5QL55</accession>
<dbReference type="GO" id="GO:0015833">
    <property type="term" value="P:peptide transport"/>
    <property type="evidence" value="ECO:0007669"/>
    <property type="project" value="InterPro"/>
</dbReference>
<dbReference type="SUPFAM" id="SSF52540">
    <property type="entry name" value="P-loop containing nucleoside triphosphate hydrolases"/>
    <property type="match status" value="1"/>
</dbReference>
<dbReference type="InterPro" id="IPR050319">
    <property type="entry name" value="ABC_transp_ATP-bind"/>
</dbReference>
<evidence type="ECO:0000256" key="4">
    <source>
        <dbReference type="ARBA" id="ARBA00022840"/>
    </source>
</evidence>
<proteinExistence type="inferred from homology"/>
<evidence type="ECO:0000256" key="2">
    <source>
        <dbReference type="ARBA" id="ARBA00022448"/>
    </source>
</evidence>
<dbReference type="InterPro" id="IPR027417">
    <property type="entry name" value="P-loop_NTPase"/>
</dbReference>
<evidence type="ECO:0000256" key="3">
    <source>
        <dbReference type="ARBA" id="ARBA00022741"/>
    </source>
</evidence>
<evidence type="ECO:0000256" key="1">
    <source>
        <dbReference type="ARBA" id="ARBA00005417"/>
    </source>
</evidence>
<keyword evidence="4 7" id="KW-0067">ATP-binding</keyword>
<feature type="domain" description="Oligopeptide/dipeptide ABC transporter C-terminal" evidence="6">
    <location>
        <begin position="95"/>
        <end position="160"/>
    </location>
</feature>
<dbReference type="Gene3D" id="3.40.50.300">
    <property type="entry name" value="P-loop containing nucleotide triphosphate hydrolases"/>
    <property type="match status" value="1"/>
</dbReference>
<gene>
    <name evidence="7" type="primary">oppF_11</name>
    <name evidence="7" type="ORF">GALL_400520</name>
</gene>
<evidence type="ECO:0000259" key="5">
    <source>
        <dbReference type="Pfam" id="PF00005"/>
    </source>
</evidence>
<dbReference type="AlphaFoldDB" id="A0A1J5QL55"/>
<dbReference type="InterPro" id="IPR013563">
    <property type="entry name" value="Oligopep_ABC_C"/>
</dbReference>
<dbReference type="Pfam" id="PF00005">
    <property type="entry name" value="ABC_tran"/>
    <property type="match status" value="1"/>
</dbReference>
<keyword evidence="2" id="KW-0813">Transport</keyword>
<name>A0A1J5QL55_9ZZZZ</name>
<comment type="similarity">
    <text evidence="1">Belongs to the ABC transporter superfamily.</text>
</comment>
<reference evidence="7" key="1">
    <citation type="submission" date="2016-10" db="EMBL/GenBank/DDBJ databases">
        <title>Sequence of Gallionella enrichment culture.</title>
        <authorList>
            <person name="Poehlein A."/>
            <person name="Muehling M."/>
            <person name="Daniel R."/>
        </authorList>
    </citation>
    <scope>NUCLEOTIDE SEQUENCE</scope>
</reference>
<feature type="domain" description="ABC transporter" evidence="5">
    <location>
        <begin position="8"/>
        <end position="43"/>
    </location>
</feature>
<keyword evidence="3" id="KW-0547">Nucleotide-binding</keyword>
<dbReference type="PANTHER" id="PTHR43776">
    <property type="entry name" value="TRANSPORT ATP-BINDING PROTEIN"/>
    <property type="match status" value="1"/>
</dbReference>
<dbReference type="GO" id="GO:0016887">
    <property type="term" value="F:ATP hydrolysis activity"/>
    <property type="evidence" value="ECO:0007669"/>
    <property type="project" value="InterPro"/>
</dbReference>